<proteinExistence type="inferred from homology"/>
<organism evidence="3 4">
    <name type="scientific">Antrihabitans stalagmiti</name>
    <dbReference type="NCBI Taxonomy" id="2799499"/>
    <lineage>
        <taxon>Bacteria</taxon>
        <taxon>Bacillati</taxon>
        <taxon>Actinomycetota</taxon>
        <taxon>Actinomycetes</taxon>
        <taxon>Mycobacteriales</taxon>
        <taxon>Nocardiaceae</taxon>
        <taxon>Antrihabitans</taxon>
    </lineage>
</organism>
<evidence type="ECO:0000256" key="1">
    <source>
        <dbReference type="ARBA" id="ARBA00008645"/>
    </source>
</evidence>
<dbReference type="PANTHER" id="PTHR22946:SF12">
    <property type="entry name" value="CONIDIAL PIGMENT BIOSYNTHESIS PROTEIN AYG1 (AFU_ORTHOLOGUE AFUA_2G17550)"/>
    <property type="match status" value="1"/>
</dbReference>
<dbReference type="InterPro" id="IPR029058">
    <property type="entry name" value="AB_hydrolase_fold"/>
</dbReference>
<evidence type="ECO:0000259" key="2">
    <source>
        <dbReference type="Pfam" id="PF00326"/>
    </source>
</evidence>
<dbReference type="PANTHER" id="PTHR22946">
    <property type="entry name" value="DIENELACTONE HYDROLASE DOMAIN-CONTAINING PROTEIN-RELATED"/>
    <property type="match status" value="1"/>
</dbReference>
<dbReference type="EMBL" id="JAEMNV010000008">
    <property type="protein sequence ID" value="MBJ8341850.1"/>
    <property type="molecule type" value="Genomic_DNA"/>
</dbReference>
<gene>
    <name evidence="3" type="ORF">JGU71_23470</name>
</gene>
<evidence type="ECO:0000313" key="4">
    <source>
        <dbReference type="Proteomes" id="UP000655868"/>
    </source>
</evidence>
<dbReference type="InterPro" id="IPR050261">
    <property type="entry name" value="FrsA_esterase"/>
</dbReference>
<dbReference type="GO" id="GO:0006508">
    <property type="term" value="P:proteolysis"/>
    <property type="evidence" value="ECO:0007669"/>
    <property type="project" value="InterPro"/>
</dbReference>
<name>A0A934U5S9_9NOCA</name>
<evidence type="ECO:0000313" key="3">
    <source>
        <dbReference type="EMBL" id="MBJ8341850.1"/>
    </source>
</evidence>
<dbReference type="InterPro" id="IPR001375">
    <property type="entry name" value="Peptidase_S9_cat"/>
</dbReference>
<keyword evidence="4" id="KW-1185">Reference proteome</keyword>
<sequence>MPPTRLLDCGMDYADVLQLQRLTADVPWDVAAESLGTAQLDRAAAADAAGHSATAIEAYRFAAANFLFAQMAYNFDGPRKVALYGRFTAAVGGAGKRSDPAWQRVEIPFAGGRMFGWLIRPTADPVGTVILLGGQSGWGAAYLAQADALTARGLAVLLAEGPGQGDTRMVGGVYLDVDVAAAYSAFVNVTVDCTPAVGIWGNSLGGLYAAVTAARDPRIVAVCVNGAPAQPKLLGFRAFGEQAAAMLGTTDPDAIQANFDRIALRPGRDRIGGALMVLHGGNDPLIGLVEQQPFLDAATDATLRIWDDGEHTIYNHAAERTALVADWFADHLANRART</sequence>
<comment type="caution">
    <text evidence="3">The sequence shown here is derived from an EMBL/GenBank/DDBJ whole genome shotgun (WGS) entry which is preliminary data.</text>
</comment>
<dbReference type="GO" id="GO:0008236">
    <property type="term" value="F:serine-type peptidase activity"/>
    <property type="evidence" value="ECO:0007669"/>
    <property type="project" value="InterPro"/>
</dbReference>
<dbReference type="Proteomes" id="UP000655868">
    <property type="component" value="Unassembled WGS sequence"/>
</dbReference>
<dbReference type="Pfam" id="PF00326">
    <property type="entry name" value="Peptidase_S9"/>
    <property type="match status" value="1"/>
</dbReference>
<protein>
    <submittedName>
        <fullName evidence="3">Prolyl oligopeptidase family serine peptidase</fullName>
    </submittedName>
</protein>
<dbReference type="SUPFAM" id="SSF53474">
    <property type="entry name" value="alpha/beta-Hydrolases"/>
    <property type="match status" value="1"/>
</dbReference>
<dbReference type="AlphaFoldDB" id="A0A934U5S9"/>
<accession>A0A934U5S9</accession>
<dbReference type="Gene3D" id="1.20.1440.110">
    <property type="entry name" value="acylaminoacyl peptidase"/>
    <property type="match status" value="1"/>
</dbReference>
<comment type="similarity">
    <text evidence="1">Belongs to the AB hydrolase superfamily.</text>
</comment>
<feature type="domain" description="Peptidase S9 prolyl oligopeptidase catalytic" evidence="2">
    <location>
        <begin position="178"/>
        <end position="334"/>
    </location>
</feature>
<reference evidence="3" key="1">
    <citation type="submission" date="2020-12" db="EMBL/GenBank/DDBJ databases">
        <title>Antrihabitans popcorni sp. nov. and Antrihabitans auranticaus sp. nov., isolated from a larva cave.</title>
        <authorList>
            <person name="Lee S.D."/>
            <person name="Kim I.S."/>
        </authorList>
    </citation>
    <scope>NUCLEOTIDE SEQUENCE</scope>
    <source>
        <strain evidence="3">YC3-6</strain>
    </source>
</reference>
<dbReference type="Gene3D" id="3.40.50.1820">
    <property type="entry name" value="alpha/beta hydrolase"/>
    <property type="match status" value="1"/>
</dbReference>